<comment type="catalytic activity">
    <reaction evidence="12 13">
        <text>ATP + H2O = ADP + phosphate + H(+)</text>
        <dbReference type="Rhea" id="RHEA:13065"/>
        <dbReference type="ChEBI" id="CHEBI:15377"/>
        <dbReference type="ChEBI" id="CHEBI:15378"/>
        <dbReference type="ChEBI" id="CHEBI:30616"/>
        <dbReference type="ChEBI" id="CHEBI:43474"/>
        <dbReference type="ChEBI" id="CHEBI:456216"/>
    </reaction>
</comment>
<dbReference type="SUPFAM" id="SSF81653">
    <property type="entry name" value="Calcium ATPase, transduction domain A"/>
    <property type="match status" value="1"/>
</dbReference>
<dbReference type="EMBL" id="OU963865">
    <property type="protein sequence ID" value="CAH0388711.1"/>
    <property type="molecule type" value="Genomic_DNA"/>
</dbReference>
<evidence type="ECO:0000256" key="3">
    <source>
        <dbReference type="ARBA" id="ARBA00022553"/>
    </source>
</evidence>
<dbReference type="SFLD" id="SFLDG00002">
    <property type="entry name" value="C1.7:_P-type_atpase_like"/>
    <property type="match status" value="1"/>
</dbReference>
<proteinExistence type="inferred from homology"/>
<dbReference type="Gene3D" id="3.40.50.1000">
    <property type="entry name" value="HAD superfamily/HAD-like"/>
    <property type="match status" value="2"/>
</dbReference>
<evidence type="ECO:0000259" key="14">
    <source>
        <dbReference type="Pfam" id="PF00122"/>
    </source>
</evidence>
<comment type="subcellular location">
    <subcellularLocation>
        <location evidence="1 13">Membrane</location>
        <topology evidence="1 13">Multi-pass membrane protein</topology>
    </subcellularLocation>
</comment>
<dbReference type="PANTHER" id="PTHR45630">
    <property type="entry name" value="CATION-TRANSPORTING ATPASE-RELATED"/>
    <property type="match status" value="1"/>
</dbReference>
<gene>
    <name evidence="16" type="ORF">BEMITA_LOCUS7608</name>
</gene>
<dbReference type="InterPro" id="IPR044492">
    <property type="entry name" value="P_typ_ATPase_HD_dom"/>
</dbReference>
<dbReference type="Gene3D" id="2.70.150.10">
    <property type="entry name" value="Calcium-transporting ATPase, cytoplasmic transduction domain A"/>
    <property type="match status" value="1"/>
</dbReference>
<evidence type="ECO:0000313" key="17">
    <source>
        <dbReference type="Proteomes" id="UP001152759"/>
    </source>
</evidence>
<evidence type="ECO:0000313" key="16">
    <source>
        <dbReference type="EMBL" id="CAH0388711.1"/>
    </source>
</evidence>
<reference evidence="16" key="1">
    <citation type="submission" date="2021-12" db="EMBL/GenBank/DDBJ databases">
        <authorList>
            <person name="King R."/>
        </authorList>
    </citation>
    <scope>NUCLEOTIDE SEQUENCE</scope>
</reference>
<dbReference type="GO" id="GO:0016020">
    <property type="term" value="C:membrane"/>
    <property type="evidence" value="ECO:0007669"/>
    <property type="project" value="UniProtKB-SubCell"/>
</dbReference>
<dbReference type="PANTHER" id="PTHR45630:SF8">
    <property type="entry name" value="CATION-TRANSPORTING ATPASE"/>
    <property type="match status" value="1"/>
</dbReference>
<feature type="transmembrane region" description="Helical" evidence="13">
    <location>
        <begin position="942"/>
        <end position="972"/>
    </location>
</feature>
<dbReference type="GO" id="GO:0006874">
    <property type="term" value="P:intracellular calcium ion homeostasis"/>
    <property type="evidence" value="ECO:0007669"/>
    <property type="project" value="TreeGrafter"/>
</dbReference>
<dbReference type="PRINTS" id="PR00121">
    <property type="entry name" value="NAKATPASE"/>
</dbReference>
<dbReference type="NCBIfam" id="TIGR01494">
    <property type="entry name" value="ATPase_P-type"/>
    <property type="match status" value="2"/>
</dbReference>
<keyword evidence="6 13" id="KW-0547">Nucleotide-binding</keyword>
<dbReference type="InterPro" id="IPR023214">
    <property type="entry name" value="HAD_sf"/>
</dbReference>
<dbReference type="Pfam" id="PF00122">
    <property type="entry name" value="E1-E2_ATPase"/>
    <property type="match status" value="1"/>
</dbReference>
<keyword evidence="5 13" id="KW-0479">Metal-binding</keyword>
<keyword evidence="11 13" id="KW-0472">Membrane</keyword>
<feature type="transmembrane region" description="Helical" evidence="13">
    <location>
        <begin position="886"/>
        <end position="905"/>
    </location>
</feature>
<organism evidence="16 17">
    <name type="scientific">Bemisia tabaci</name>
    <name type="common">Sweetpotato whitefly</name>
    <name type="synonym">Aleurodes tabaci</name>
    <dbReference type="NCBI Taxonomy" id="7038"/>
    <lineage>
        <taxon>Eukaryota</taxon>
        <taxon>Metazoa</taxon>
        <taxon>Ecdysozoa</taxon>
        <taxon>Arthropoda</taxon>
        <taxon>Hexapoda</taxon>
        <taxon>Insecta</taxon>
        <taxon>Pterygota</taxon>
        <taxon>Neoptera</taxon>
        <taxon>Paraneoptera</taxon>
        <taxon>Hemiptera</taxon>
        <taxon>Sternorrhyncha</taxon>
        <taxon>Aleyrodoidea</taxon>
        <taxon>Aleyrodidae</taxon>
        <taxon>Aleyrodinae</taxon>
        <taxon>Bemisia</taxon>
    </lineage>
</organism>
<dbReference type="EC" id="7.2.2.-" evidence="13"/>
<evidence type="ECO:0000259" key="15">
    <source>
        <dbReference type="Pfam" id="PF12409"/>
    </source>
</evidence>
<dbReference type="GO" id="GO:0016887">
    <property type="term" value="F:ATP hydrolysis activity"/>
    <property type="evidence" value="ECO:0007669"/>
    <property type="project" value="InterPro"/>
</dbReference>
<dbReference type="InterPro" id="IPR008250">
    <property type="entry name" value="ATPase_P-typ_transduc_dom_A_sf"/>
</dbReference>
<dbReference type="GO" id="GO:0005524">
    <property type="term" value="F:ATP binding"/>
    <property type="evidence" value="ECO:0007669"/>
    <property type="project" value="UniProtKB-UniRule"/>
</dbReference>
<dbReference type="Pfam" id="PF12409">
    <property type="entry name" value="P5-ATPase"/>
    <property type="match status" value="1"/>
</dbReference>
<dbReference type="InterPro" id="IPR006544">
    <property type="entry name" value="P-type_TPase_V"/>
</dbReference>
<dbReference type="GO" id="GO:0046872">
    <property type="term" value="F:metal ion binding"/>
    <property type="evidence" value="ECO:0007669"/>
    <property type="project" value="UniProtKB-UniRule"/>
</dbReference>
<dbReference type="InterPro" id="IPR023299">
    <property type="entry name" value="ATPase_P-typ_cyto_dom_N"/>
</dbReference>
<dbReference type="Pfam" id="PF13246">
    <property type="entry name" value="Cation_ATPase"/>
    <property type="match status" value="1"/>
</dbReference>
<dbReference type="SUPFAM" id="SSF56784">
    <property type="entry name" value="HAD-like"/>
    <property type="match status" value="1"/>
</dbReference>
<dbReference type="PRINTS" id="PR00119">
    <property type="entry name" value="CATATPASE"/>
</dbReference>
<keyword evidence="7 13" id="KW-0067">ATP-binding</keyword>
<comment type="similarity">
    <text evidence="2 13">Belongs to the cation transport ATPase (P-type) (TC 3.A.3) family. Type V subfamily.</text>
</comment>
<evidence type="ECO:0000256" key="7">
    <source>
        <dbReference type="ARBA" id="ARBA00022840"/>
    </source>
</evidence>
<evidence type="ECO:0000256" key="11">
    <source>
        <dbReference type="ARBA" id="ARBA00023136"/>
    </source>
</evidence>
<evidence type="ECO:0000256" key="5">
    <source>
        <dbReference type="ARBA" id="ARBA00022723"/>
    </source>
</evidence>
<dbReference type="InterPro" id="IPR047819">
    <property type="entry name" value="P5A-ATPase_N"/>
</dbReference>
<keyword evidence="10 13" id="KW-1133">Transmembrane helix</keyword>
<keyword evidence="3" id="KW-0597">Phosphoprotein</keyword>
<dbReference type="SFLD" id="SFLDS00003">
    <property type="entry name" value="Haloacid_Dehalogenase"/>
    <property type="match status" value="1"/>
</dbReference>
<feature type="domain" description="P5B-type ATPase N-terminal" evidence="15">
    <location>
        <begin position="28"/>
        <end position="97"/>
    </location>
</feature>
<evidence type="ECO:0000256" key="12">
    <source>
        <dbReference type="ARBA" id="ARBA00049360"/>
    </source>
</evidence>
<keyword evidence="8 13" id="KW-0460">Magnesium</keyword>
<dbReference type="GO" id="GO:0015203">
    <property type="term" value="F:polyamine transmembrane transporter activity"/>
    <property type="evidence" value="ECO:0007669"/>
    <property type="project" value="TreeGrafter"/>
</dbReference>
<evidence type="ECO:0000256" key="1">
    <source>
        <dbReference type="ARBA" id="ARBA00004141"/>
    </source>
</evidence>
<evidence type="ECO:0000256" key="13">
    <source>
        <dbReference type="RuleBase" id="RU362082"/>
    </source>
</evidence>
<dbReference type="PROSITE" id="PS00154">
    <property type="entry name" value="ATPASE_E1_E2"/>
    <property type="match status" value="1"/>
</dbReference>
<dbReference type="FunFam" id="1.20.1110.10:FF:000023">
    <property type="entry name" value="Cation-transporting ATPase"/>
    <property type="match status" value="1"/>
</dbReference>
<evidence type="ECO:0000256" key="2">
    <source>
        <dbReference type="ARBA" id="ARBA00006000"/>
    </source>
</evidence>
<dbReference type="GO" id="GO:0140358">
    <property type="term" value="F:P-type transmembrane transporter activity"/>
    <property type="evidence" value="ECO:0007669"/>
    <property type="project" value="InterPro"/>
</dbReference>
<feature type="transmembrane region" description="Helical" evidence="13">
    <location>
        <begin position="183"/>
        <end position="199"/>
    </location>
</feature>
<dbReference type="AlphaFoldDB" id="A0A9P0F5B4"/>
<dbReference type="InterPro" id="IPR023298">
    <property type="entry name" value="ATPase_P-typ_TM_dom_sf"/>
</dbReference>
<dbReference type="InterPro" id="IPR018303">
    <property type="entry name" value="ATPase_P-typ_P_site"/>
</dbReference>
<keyword evidence="9 13" id="KW-1278">Translocase</keyword>
<dbReference type="GO" id="GO:0019829">
    <property type="term" value="F:ATPase-coupled monoatomic cation transmembrane transporter activity"/>
    <property type="evidence" value="ECO:0007669"/>
    <property type="project" value="UniProtKB-UniRule"/>
</dbReference>
<feature type="transmembrane region" description="Helical" evidence="13">
    <location>
        <begin position="1071"/>
        <end position="1090"/>
    </location>
</feature>
<dbReference type="SFLD" id="SFLDF00027">
    <property type="entry name" value="p-type_atpase"/>
    <property type="match status" value="1"/>
</dbReference>
<dbReference type="Gene3D" id="1.20.1110.10">
    <property type="entry name" value="Calcium-transporting ATPase, transmembrane domain"/>
    <property type="match status" value="1"/>
</dbReference>
<keyword evidence="17" id="KW-1185">Reference proteome</keyword>
<dbReference type="NCBIfam" id="TIGR01657">
    <property type="entry name" value="P-ATPase-V"/>
    <property type="match status" value="1"/>
</dbReference>
<sequence>MSGDYIPLDSNVVGQFITCSNEKDGLLYINGWKKSKVKAAFFSLFSILSLGTLYLLCRWFPKLNALLQYTQCSLATADYVLMKDTDGYYGLIPVKHCAIREGDALIQHRFFVYKLIRFVWNNSSNEFEQLHGLDNGVNTLGDMLYMSSKRHDTYHHKQMLQLYGENLVEVKVDSYIKLFFDEILHPFYVFQIISVVVWSMDEYSSYAACVFIMSTVSIVVSIYETRQQKVMLRDLTAASNVRQVKVLCDQEYQEVDSRDLIPGDIIEIPAHGCVMTCDAVLLTGTCIVNECMLTGESLPTTKSPPVSTNEIYDVNVHGRHTLYCGTQVIQTRFYHHDKVLALVVRTGSLSAKGQLVRSILYPKEVYFKFYRDSFKFLSFLGFVAGLGMIYCIYLYHNRGASLREIILRSLDIITIVVPPALPAALTAGIVSSQGRLKALGIFCTSTSRINMSGKVKVVCFDKTGTLTDEGFTVHGVLPANLDSSEISENDLVKDATSLPAKSPVLATMGSCHSLTYIDKKLCGDPVDLCLFNATKWELEESGKDTYKFDLLMIPVVKPATTKTDEEIIEEMIQNPEMVMETPYEIGLLYQFPFSSRTRTMSVIGKVLGKRNMTLYTKGAPEKIKALCTKDSIPTNLDAVLHRYTSAGFRVIALAYKELPRKLTWAHAMRMNKHEMEVDLDFLGLVILHNTLKPQTIPIIKQLQKANIKCIMATGDNILTAISVSRDSDLIHPDQEIAVVIAHGPSEDVPPTITFEAASTGEKFKMVGSHVKFAIDGNNWAMVKTYFTHLLPLIVTKGVVFARMSPDQKTQLIELLQDLGYIVAMVGDGANDCGALKAAHVGVSLSSAEASIAAPFTSKVADISCVSQIIREGRCALVTSFGLFKYMASYSIIQFVSVLILYHYGLMMGDLQFLYVDLVVTSLFALAMGYTKPAESLSPQRPIINLFSAANIIPLILQFILVFVVQISSVLWLQRQPWYAPVSPAEKDDDVILCWEDTVIFCVSCYQYFILATIYSKGPPHRVSFFKNTFLVIVVVSMTSFTAFFTVAPSKFIANQFELMPWSPSDPEAKKLFRLSLLLFPICNFLLSYLIENVIAHTPIVKKVFKLITCSQGYIKNPYKQFENSHGELDQYL</sequence>
<evidence type="ECO:0000256" key="4">
    <source>
        <dbReference type="ARBA" id="ARBA00022692"/>
    </source>
</evidence>
<dbReference type="Gene3D" id="3.40.1110.10">
    <property type="entry name" value="Calcium-transporting ATPase, cytoplasmic domain N"/>
    <property type="match status" value="1"/>
</dbReference>
<evidence type="ECO:0000256" key="10">
    <source>
        <dbReference type="ARBA" id="ARBA00022989"/>
    </source>
</evidence>
<feature type="transmembrane region" description="Helical" evidence="13">
    <location>
        <begin position="376"/>
        <end position="395"/>
    </location>
</feature>
<dbReference type="Proteomes" id="UP001152759">
    <property type="component" value="Chromosome 4"/>
</dbReference>
<feature type="transmembrane region" description="Helical" evidence="13">
    <location>
        <begin position="205"/>
        <end position="223"/>
    </location>
</feature>
<accession>A0A9P0F5B4</accession>
<feature type="transmembrane region" description="Helical" evidence="13">
    <location>
        <begin position="911"/>
        <end position="930"/>
    </location>
</feature>
<feature type="transmembrane region" description="Helical" evidence="13">
    <location>
        <begin position="1027"/>
        <end position="1051"/>
    </location>
</feature>
<keyword evidence="4 13" id="KW-0812">Transmembrane</keyword>
<feature type="transmembrane region" description="Helical" evidence="13">
    <location>
        <begin position="39"/>
        <end position="57"/>
    </location>
</feature>
<dbReference type="InterPro" id="IPR001757">
    <property type="entry name" value="P_typ_ATPase"/>
</dbReference>
<dbReference type="FunFam" id="3.40.50.1000:FF:000068">
    <property type="entry name" value="Cation-transporting ATPase"/>
    <property type="match status" value="1"/>
</dbReference>
<evidence type="ECO:0000256" key="6">
    <source>
        <dbReference type="ARBA" id="ARBA00022741"/>
    </source>
</evidence>
<dbReference type="SUPFAM" id="SSF81665">
    <property type="entry name" value="Calcium ATPase, transmembrane domain M"/>
    <property type="match status" value="1"/>
</dbReference>
<name>A0A9P0F5B4_BEMTA</name>
<feature type="domain" description="P-type ATPase A" evidence="14">
    <location>
        <begin position="241"/>
        <end position="359"/>
    </location>
</feature>
<evidence type="ECO:0000256" key="8">
    <source>
        <dbReference type="ARBA" id="ARBA00022842"/>
    </source>
</evidence>
<dbReference type="InterPro" id="IPR059000">
    <property type="entry name" value="ATPase_P-type_domA"/>
</dbReference>
<evidence type="ECO:0000256" key="9">
    <source>
        <dbReference type="ARBA" id="ARBA00022967"/>
    </source>
</evidence>
<dbReference type="SUPFAM" id="SSF81660">
    <property type="entry name" value="Metal cation-transporting ATPase, ATP-binding domain N"/>
    <property type="match status" value="1"/>
</dbReference>
<protein>
    <recommendedName>
        <fullName evidence="13">Cation-transporting ATPase</fullName>
        <ecNumber evidence="13">7.2.2.-</ecNumber>
    </recommendedName>
</protein>
<dbReference type="InterPro" id="IPR036412">
    <property type="entry name" value="HAD-like_sf"/>
</dbReference>